<protein>
    <submittedName>
        <fullName evidence="3">ABC transporter substrate-binding protein</fullName>
    </submittedName>
</protein>
<dbReference type="InterPro" id="IPR050490">
    <property type="entry name" value="Bact_solute-bd_prot1"/>
</dbReference>
<accession>A0A8J3IZS0</accession>
<dbReference type="AlphaFoldDB" id="A0A8J3IZS0"/>
<evidence type="ECO:0000313" key="3">
    <source>
        <dbReference type="EMBL" id="GHO99735.1"/>
    </source>
</evidence>
<dbReference type="PANTHER" id="PTHR43649:SF29">
    <property type="entry name" value="OSMOPROTECTIVE COMPOUNDS-BINDING PROTEIN GGTB"/>
    <property type="match status" value="1"/>
</dbReference>
<comment type="caution">
    <text evidence="3">The sequence shown here is derived from an EMBL/GenBank/DDBJ whole genome shotgun (WGS) entry which is preliminary data.</text>
</comment>
<keyword evidence="4" id="KW-1185">Reference proteome</keyword>
<evidence type="ECO:0000256" key="1">
    <source>
        <dbReference type="ARBA" id="ARBA00008520"/>
    </source>
</evidence>
<organism evidence="3 4">
    <name type="scientific">Reticulibacter mediterranei</name>
    <dbReference type="NCBI Taxonomy" id="2778369"/>
    <lineage>
        <taxon>Bacteria</taxon>
        <taxon>Bacillati</taxon>
        <taxon>Chloroflexota</taxon>
        <taxon>Ktedonobacteria</taxon>
        <taxon>Ktedonobacterales</taxon>
        <taxon>Reticulibacteraceae</taxon>
        <taxon>Reticulibacter</taxon>
    </lineage>
</organism>
<proteinExistence type="inferred from homology"/>
<dbReference type="Gene3D" id="3.40.190.10">
    <property type="entry name" value="Periplasmic binding protein-like II"/>
    <property type="match status" value="2"/>
</dbReference>
<dbReference type="RefSeq" id="WP_220210363.1">
    <property type="nucleotide sequence ID" value="NZ_BNJK01000002.1"/>
</dbReference>
<evidence type="ECO:0000313" key="4">
    <source>
        <dbReference type="Proteomes" id="UP000597444"/>
    </source>
</evidence>
<name>A0A8J3IZS0_9CHLR</name>
<gene>
    <name evidence="3" type="ORF">KSF_097830</name>
</gene>
<dbReference type="SUPFAM" id="SSF53850">
    <property type="entry name" value="Periplasmic binding protein-like II"/>
    <property type="match status" value="1"/>
</dbReference>
<dbReference type="PANTHER" id="PTHR43649">
    <property type="entry name" value="ARABINOSE-BINDING PROTEIN-RELATED"/>
    <property type="match status" value="1"/>
</dbReference>
<comment type="similarity">
    <text evidence="1">Belongs to the bacterial solute-binding protein 1 family.</text>
</comment>
<dbReference type="Pfam" id="PF01547">
    <property type="entry name" value="SBP_bac_1"/>
    <property type="match status" value="1"/>
</dbReference>
<reference evidence="3" key="1">
    <citation type="submission" date="2020-10" db="EMBL/GenBank/DDBJ databases">
        <title>Taxonomic study of unclassified bacteria belonging to the class Ktedonobacteria.</title>
        <authorList>
            <person name="Yabe S."/>
            <person name="Wang C.M."/>
            <person name="Zheng Y."/>
            <person name="Sakai Y."/>
            <person name="Cavaletti L."/>
            <person name="Monciardini P."/>
            <person name="Donadio S."/>
        </authorList>
    </citation>
    <scope>NUCLEOTIDE SEQUENCE</scope>
    <source>
        <strain evidence="3">ID150040</strain>
    </source>
</reference>
<dbReference type="Proteomes" id="UP000597444">
    <property type="component" value="Unassembled WGS sequence"/>
</dbReference>
<dbReference type="EMBL" id="BNJK01000002">
    <property type="protein sequence ID" value="GHO99735.1"/>
    <property type="molecule type" value="Genomic_DNA"/>
</dbReference>
<keyword evidence="2" id="KW-0813">Transport</keyword>
<dbReference type="InterPro" id="IPR006059">
    <property type="entry name" value="SBP"/>
</dbReference>
<sequence length="448" mass="48061">MSSSEVFDMHSFDRFFNRRQFVKLAGGATLSLSALLAACGGSSSTSGGGGSAGKSASIHFLSVQNATQPWPTILSTITAEYAKKHAGTTFTVDYVPQNNLNQKVQLLAAQGALPVLYNTPPPDTMSQLIKNGEGLDLEATLQQLGVLDQITPAASTIVKKLFNGKLVSLPFELNIEGFWYNKQIFSQNGLKPPTTWDELVQIAAKLQTKGIQPFAASGIQGWPLTRLIGNYLYRKLGPTALEDVQSGKAKLTDAAYVDAAQQVANLGKQGYFGKGVATLDYTPALDLFIQGKTAMIYMGSWALADFNNPKETTIGSDNIDYFPFPNVTGGVGNADQTPMNAGQTTSVNKAKYDDAFGQWLAYMVQNYGDLALQKQGAVTGFTVHNKPASLPTLTTLVVDRIAKITQPVLWFEALFSTKATNVSQQDATPLVTSAMSPANFMAAVQQAL</sequence>
<evidence type="ECO:0000256" key="2">
    <source>
        <dbReference type="ARBA" id="ARBA00022448"/>
    </source>
</evidence>